<keyword evidence="5" id="KW-1185">Reference proteome</keyword>
<reference evidence="4" key="3">
    <citation type="submission" date="2021-05" db="UniProtKB">
        <authorList>
            <consortium name="EnsemblPlants"/>
        </authorList>
    </citation>
    <scope>IDENTIFICATION</scope>
    <source>
        <strain evidence="4">cv. B73</strain>
    </source>
</reference>
<keyword evidence="1 2" id="KW-0694">RNA-binding</keyword>
<dbReference type="PANTHER" id="PTHR47640:SF62">
    <property type="entry name" value="RRM DOMAIN-CONTAINING PROTEIN"/>
    <property type="match status" value="1"/>
</dbReference>
<proteinExistence type="predicted"/>
<dbReference type="PROSITE" id="PS50102">
    <property type="entry name" value="RRM"/>
    <property type="match status" value="1"/>
</dbReference>
<dbReference type="InterPro" id="IPR050825">
    <property type="entry name" value="RBM42_RBP45_47-like"/>
</dbReference>
<sequence length="73" mass="8237">MLHHLFKAHYPSVKSAKIIFDKSTGLSKCYGFVQFGDVDEQIQALTKMNGAYCSTRPMRIGPVPKKKSMYPNV</sequence>
<reference evidence="5" key="1">
    <citation type="submission" date="2015-12" db="EMBL/GenBank/DDBJ databases">
        <title>Update maize B73 reference genome by single molecule sequencing technologies.</title>
        <authorList>
            <consortium name="Maize Genome Sequencing Project"/>
            <person name="Ware D."/>
        </authorList>
    </citation>
    <scope>NUCLEOTIDE SEQUENCE [LARGE SCALE GENOMIC DNA]</scope>
    <source>
        <strain evidence="5">cv. B73</strain>
    </source>
</reference>
<dbReference type="GO" id="GO:0003729">
    <property type="term" value="F:mRNA binding"/>
    <property type="evidence" value="ECO:0007669"/>
    <property type="project" value="InterPro"/>
</dbReference>
<name>A0A804MX98_MAIZE</name>
<evidence type="ECO:0000256" key="2">
    <source>
        <dbReference type="PROSITE-ProRule" id="PRU00176"/>
    </source>
</evidence>
<evidence type="ECO:0000313" key="5">
    <source>
        <dbReference type="Proteomes" id="UP000007305"/>
    </source>
</evidence>
<dbReference type="Gramene" id="Zm00001eb118660_T001">
    <property type="protein sequence ID" value="Zm00001eb118660_P001"/>
    <property type="gene ID" value="Zm00001eb118660"/>
</dbReference>
<accession>A0A804MX98</accession>
<evidence type="ECO:0000259" key="3">
    <source>
        <dbReference type="PROSITE" id="PS50102"/>
    </source>
</evidence>
<feature type="domain" description="RRM" evidence="3">
    <location>
        <begin position="1"/>
        <end position="65"/>
    </location>
</feature>
<evidence type="ECO:0000256" key="1">
    <source>
        <dbReference type="ARBA" id="ARBA00022884"/>
    </source>
</evidence>
<dbReference type="EnsemblPlants" id="Zm00001eb118660_T001">
    <property type="protein sequence ID" value="Zm00001eb118660_P001"/>
    <property type="gene ID" value="Zm00001eb118660"/>
</dbReference>
<dbReference type="InterPro" id="IPR000504">
    <property type="entry name" value="RRM_dom"/>
</dbReference>
<dbReference type="AlphaFoldDB" id="A0A804MX98"/>
<reference evidence="4" key="2">
    <citation type="submission" date="2019-07" db="EMBL/GenBank/DDBJ databases">
        <authorList>
            <person name="Seetharam A."/>
            <person name="Woodhouse M."/>
            <person name="Cannon E."/>
        </authorList>
    </citation>
    <scope>NUCLEOTIDE SEQUENCE [LARGE SCALE GENOMIC DNA]</scope>
    <source>
        <strain evidence="4">cv. B73</strain>
    </source>
</reference>
<dbReference type="InterPro" id="IPR035979">
    <property type="entry name" value="RBD_domain_sf"/>
</dbReference>
<organism evidence="4 5">
    <name type="scientific">Zea mays</name>
    <name type="common">Maize</name>
    <dbReference type="NCBI Taxonomy" id="4577"/>
    <lineage>
        <taxon>Eukaryota</taxon>
        <taxon>Viridiplantae</taxon>
        <taxon>Streptophyta</taxon>
        <taxon>Embryophyta</taxon>
        <taxon>Tracheophyta</taxon>
        <taxon>Spermatophyta</taxon>
        <taxon>Magnoliopsida</taxon>
        <taxon>Liliopsida</taxon>
        <taxon>Poales</taxon>
        <taxon>Poaceae</taxon>
        <taxon>PACMAD clade</taxon>
        <taxon>Panicoideae</taxon>
        <taxon>Andropogonodae</taxon>
        <taxon>Andropogoneae</taxon>
        <taxon>Tripsacinae</taxon>
        <taxon>Zea</taxon>
    </lineage>
</organism>
<evidence type="ECO:0000313" key="4">
    <source>
        <dbReference type="EnsemblPlants" id="Zm00001eb118660_P001"/>
    </source>
</evidence>
<dbReference type="Proteomes" id="UP000007305">
    <property type="component" value="Chromosome 3"/>
</dbReference>
<dbReference type="InterPro" id="IPR012677">
    <property type="entry name" value="Nucleotide-bd_a/b_plait_sf"/>
</dbReference>
<dbReference type="InParanoid" id="A0A804MX98"/>
<protein>
    <recommendedName>
        <fullName evidence="3">RRM domain-containing protein</fullName>
    </recommendedName>
</protein>
<dbReference type="PANTHER" id="PTHR47640">
    <property type="entry name" value="TRNA SELENOCYSTEINE 1-ASSOCIATED PROTEIN 1-RELATED-RELATED"/>
    <property type="match status" value="1"/>
</dbReference>
<dbReference type="Pfam" id="PF00076">
    <property type="entry name" value="RRM_1"/>
    <property type="match status" value="1"/>
</dbReference>
<dbReference type="Gene3D" id="3.30.70.330">
    <property type="match status" value="1"/>
</dbReference>
<dbReference type="SUPFAM" id="SSF54928">
    <property type="entry name" value="RNA-binding domain, RBD"/>
    <property type="match status" value="1"/>
</dbReference>